<dbReference type="EC" id="4.1.1.130" evidence="6"/>
<evidence type="ECO:0000256" key="2">
    <source>
        <dbReference type="ARBA" id="ARBA00022792"/>
    </source>
</evidence>
<keyword evidence="2 6" id="KW-0999">Mitochondrion inner membrane</keyword>
<comment type="cofactor">
    <cofactor evidence="6">
        <name>Zn(2+)</name>
        <dbReference type="ChEBI" id="CHEBI:29105"/>
    </cofactor>
</comment>
<dbReference type="InterPro" id="IPR007715">
    <property type="entry name" value="Coq4"/>
</dbReference>
<keyword evidence="4 6" id="KW-0472">Membrane</keyword>
<evidence type="ECO:0000313" key="7">
    <source>
        <dbReference type="EMBL" id="GBF95722.1"/>
    </source>
</evidence>
<evidence type="ECO:0000256" key="5">
    <source>
        <dbReference type="ARBA" id="ARBA00023239"/>
    </source>
</evidence>
<dbReference type="InterPro" id="IPR027540">
    <property type="entry name" value="Coq4_euk"/>
</dbReference>
<name>A0A2V0P9U9_9CHLO</name>
<proteinExistence type="inferred from homology"/>
<feature type="binding site" evidence="6">
    <location>
        <position position="148"/>
    </location>
    <ligand>
        <name>Zn(2+)</name>
        <dbReference type="ChEBI" id="CHEBI:29105"/>
    </ligand>
</feature>
<dbReference type="PANTHER" id="PTHR12922:SF7">
    <property type="entry name" value="UBIQUINONE BIOSYNTHESIS PROTEIN COQ4 HOMOLOG, MITOCHONDRIAL"/>
    <property type="match status" value="1"/>
</dbReference>
<comment type="similarity">
    <text evidence="6">Belongs to the COQ4 family.</text>
</comment>
<feature type="binding site" evidence="6">
    <location>
        <position position="133"/>
    </location>
    <ligand>
        <name>Zn(2+)</name>
        <dbReference type="ChEBI" id="CHEBI:29105"/>
    </ligand>
</feature>
<sequence>MARRLPPLYPTHVPLSPLQHGAVALLSAAGALLRPARGDLVAAVGETWGLGAARLMRDRMRADPKGREILAERPRITDAAVARCWDLPPGTFGAAYAGFMGARGFAADDRPPVRFVDDEEVAYVIARAREVHDFWHVLTGCHTNVFGELALKAFEFVHTGLPMAGLAVAGAQFRLSPEDRRLLWQVYIPWAARTGLRCADLMCIKYESHFEEPLAELRARWRVVPAPAPPVRLAPKAPAA</sequence>
<comment type="subunit">
    <text evidence="6">Component of a multi-subunit COQ enzyme complex.</text>
</comment>
<keyword evidence="3 6" id="KW-0496">Mitochondrion</keyword>
<comment type="catalytic activity">
    <reaction evidence="6">
        <text>a 4-hydroxy-3-methoxy-5-(all-trans-polyprenyl)benzoate + H(+) = a 2-methoxy-6-(all-trans-polyprenyl)phenol + CO2</text>
        <dbReference type="Rhea" id="RHEA:81179"/>
        <dbReference type="Rhea" id="RHEA-COMP:9551"/>
        <dbReference type="Rhea" id="RHEA-COMP:10931"/>
        <dbReference type="ChEBI" id="CHEBI:15378"/>
        <dbReference type="ChEBI" id="CHEBI:16526"/>
        <dbReference type="ChEBI" id="CHEBI:62731"/>
        <dbReference type="ChEBI" id="CHEBI:84443"/>
        <dbReference type="EC" id="4.1.1.130"/>
    </reaction>
</comment>
<keyword evidence="5 6" id="KW-0456">Lyase</keyword>
<dbReference type="PANTHER" id="PTHR12922">
    <property type="entry name" value="UBIQUINONE BIOSYNTHESIS PROTEIN"/>
    <property type="match status" value="1"/>
</dbReference>
<gene>
    <name evidence="7" type="ORF">Rsub_08704</name>
</gene>
<evidence type="ECO:0000256" key="1">
    <source>
        <dbReference type="ARBA" id="ARBA00022688"/>
    </source>
</evidence>
<evidence type="ECO:0000256" key="4">
    <source>
        <dbReference type="ARBA" id="ARBA00023136"/>
    </source>
</evidence>
<dbReference type="FunCoup" id="A0A2V0P9U9">
    <property type="interactions" value="1421"/>
</dbReference>
<dbReference type="STRING" id="307507.A0A2V0P9U9"/>
<dbReference type="GO" id="GO:0120539">
    <property type="term" value="F:4-hydroxy-3-methoxy-5-polyprenylbenzoate decarboxylase activity"/>
    <property type="evidence" value="ECO:0007669"/>
    <property type="project" value="UniProtKB-EC"/>
</dbReference>
<dbReference type="Pfam" id="PF05019">
    <property type="entry name" value="Coq4"/>
    <property type="match status" value="1"/>
</dbReference>
<accession>A0A2V0P9U9</accession>
<dbReference type="GO" id="GO:0031314">
    <property type="term" value="C:extrinsic component of mitochondrial inner membrane"/>
    <property type="evidence" value="ECO:0007669"/>
    <property type="project" value="UniProtKB-UniRule"/>
</dbReference>
<feature type="binding site" evidence="6">
    <location>
        <position position="136"/>
    </location>
    <ligand>
        <name>Zn(2+)</name>
        <dbReference type="ChEBI" id="CHEBI:29105"/>
    </ligand>
</feature>
<dbReference type="AlphaFoldDB" id="A0A2V0P9U9"/>
<dbReference type="EMBL" id="BDRX01000069">
    <property type="protein sequence ID" value="GBF95722.1"/>
    <property type="molecule type" value="Genomic_DNA"/>
</dbReference>
<feature type="binding site" evidence="6">
    <location>
        <position position="132"/>
    </location>
    <ligand>
        <name>Zn(2+)</name>
        <dbReference type="ChEBI" id="CHEBI:29105"/>
    </ligand>
</feature>
<dbReference type="OrthoDB" id="4249at2759"/>
<protein>
    <recommendedName>
        <fullName evidence="6">Ubiquinone biosynthesis protein COQ4 homolog, mitochondrial</fullName>
    </recommendedName>
    <alternativeName>
        <fullName evidence="6">4-hydroxy-3-methoxy-5-polyprenylbenzoate decarboxylase</fullName>
        <ecNumber evidence="6">4.1.1.130</ecNumber>
    </alternativeName>
    <alternativeName>
        <fullName evidence="6">Coenzyme Q biosynthesis protein 4 homolog</fullName>
    </alternativeName>
</protein>
<keyword evidence="6" id="KW-0862">Zinc</keyword>
<dbReference type="GO" id="GO:0008270">
    <property type="term" value="F:zinc ion binding"/>
    <property type="evidence" value="ECO:0007669"/>
    <property type="project" value="UniProtKB-UniRule"/>
</dbReference>
<comment type="pathway">
    <text evidence="6">Cofactor biosynthesis; ubiquinone biosynthesis.</text>
</comment>
<evidence type="ECO:0000313" key="8">
    <source>
        <dbReference type="Proteomes" id="UP000247498"/>
    </source>
</evidence>
<keyword evidence="6" id="KW-0479">Metal-binding</keyword>
<organism evidence="7 8">
    <name type="scientific">Raphidocelis subcapitata</name>
    <dbReference type="NCBI Taxonomy" id="307507"/>
    <lineage>
        <taxon>Eukaryota</taxon>
        <taxon>Viridiplantae</taxon>
        <taxon>Chlorophyta</taxon>
        <taxon>core chlorophytes</taxon>
        <taxon>Chlorophyceae</taxon>
        <taxon>CS clade</taxon>
        <taxon>Sphaeropleales</taxon>
        <taxon>Selenastraceae</taxon>
        <taxon>Raphidocelis</taxon>
    </lineage>
</organism>
<dbReference type="InParanoid" id="A0A2V0P9U9"/>
<comment type="subcellular location">
    <subcellularLocation>
        <location evidence="6">Mitochondrion inner membrane</location>
        <topology evidence="6">Peripheral membrane protein</topology>
        <orientation evidence="6">Matrix side</orientation>
    </subcellularLocation>
</comment>
<evidence type="ECO:0000256" key="6">
    <source>
        <dbReference type="HAMAP-Rule" id="MF_03111"/>
    </source>
</evidence>
<evidence type="ECO:0000256" key="3">
    <source>
        <dbReference type="ARBA" id="ARBA00023128"/>
    </source>
</evidence>
<reference evidence="7 8" key="1">
    <citation type="journal article" date="2018" name="Sci. Rep.">
        <title>Raphidocelis subcapitata (=Pseudokirchneriella subcapitata) provides an insight into genome evolution and environmental adaptations in the Sphaeropleales.</title>
        <authorList>
            <person name="Suzuki S."/>
            <person name="Yamaguchi H."/>
            <person name="Nakajima N."/>
            <person name="Kawachi M."/>
        </authorList>
    </citation>
    <scope>NUCLEOTIDE SEQUENCE [LARGE SCALE GENOMIC DNA]</scope>
    <source>
        <strain evidence="7 8">NIES-35</strain>
    </source>
</reference>
<keyword evidence="8" id="KW-1185">Reference proteome</keyword>
<comment type="function">
    <text evidence="6">Lyase that catalyzes the C1-decarboxylation of 4-hydroxy-3-methoxy-5-(all-trans-polyprenyl)benzoic acid into 2-methoxy-6-(all-trans-polyprenyl)phenol during ubiquinone biosynthesis.</text>
</comment>
<dbReference type="Proteomes" id="UP000247498">
    <property type="component" value="Unassembled WGS sequence"/>
</dbReference>
<comment type="caution">
    <text evidence="7">The sequence shown here is derived from an EMBL/GenBank/DDBJ whole genome shotgun (WGS) entry which is preliminary data.</text>
</comment>
<dbReference type="UniPathway" id="UPA00232"/>
<dbReference type="HAMAP" id="MF_03111">
    <property type="entry name" value="Coq4"/>
    <property type="match status" value="1"/>
</dbReference>
<keyword evidence="1 6" id="KW-0831">Ubiquinone biosynthesis</keyword>